<feature type="region of interest" description="Disordered" evidence="1">
    <location>
        <begin position="103"/>
        <end position="129"/>
    </location>
</feature>
<reference evidence="2" key="1">
    <citation type="journal article" date="2021" name="Evol. Appl.">
        <title>The genome of the Pyrenean desman and the effects of bottlenecks and inbreeding on the genomic landscape of an endangered species.</title>
        <authorList>
            <person name="Escoda L."/>
            <person name="Castresana J."/>
        </authorList>
    </citation>
    <scope>NUCLEOTIDE SEQUENCE</scope>
    <source>
        <strain evidence="2">IBE-C5619</strain>
    </source>
</reference>
<dbReference type="AlphaFoldDB" id="A0A8J6AGA7"/>
<evidence type="ECO:0000313" key="3">
    <source>
        <dbReference type="Proteomes" id="UP000700334"/>
    </source>
</evidence>
<proteinExistence type="predicted"/>
<protein>
    <submittedName>
        <fullName evidence="2">Uncharacterized protein</fullName>
    </submittedName>
</protein>
<organism evidence="2 3">
    <name type="scientific">Galemys pyrenaicus</name>
    <name type="common">Iberian desman</name>
    <name type="synonym">Pyrenean desman</name>
    <dbReference type="NCBI Taxonomy" id="202257"/>
    <lineage>
        <taxon>Eukaryota</taxon>
        <taxon>Metazoa</taxon>
        <taxon>Chordata</taxon>
        <taxon>Craniata</taxon>
        <taxon>Vertebrata</taxon>
        <taxon>Euteleostomi</taxon>
        <taxon>Mammalia</taxon>
        <taxon>Eutheria</taxon>
        <taxon>Laurasiatheria</taxon>
        <taxon>Eulipotyphla</taxon>
        <taxon>Talpidae</taxon>
        <taxon>Galemys</taxon>
    </lineage>
</organism>
<feature type="compositionally biased region" description="Low complexity" evidence="1">
    <location>
        <begin position="108"/>
        <end position="119"/>
    </location>
</feature>
<keyword evidence="3" id="KW-1185">Reference proteome</keyword>
<feature type="non-terminal residue" evidence="2">
    <location>
        <position position="183"/>
    </location>
</feature>
<evidence type="ECO:0000256" key="1">
    <source>
        <dbReference type="SAM" id="MobiDB-lite"/>
    </source>
</evidence>
<dbReference type="Proteomes" id="UP000700334">
    <property type="component" value="Unassembled WGS sequence"/>
</dbReference>
<evidence type="ECO:0000313" key="2">
    <source>
        <dbReference type="EMBL" id="KAG8516655.1"/>
    </source>
</evidence>
<accession>A0A8J6AGA7</accession>
<dbReference type="EMBL" id="JAGFMF010011673">
    <property type="protein sequence ID" value="KAG8516655.1"/>
    <property type="molecule type" value="Genomic_DNA"/>
</dbReference>
<comment type="caution">
    <text evidence="2">The sequence shown here is derived from an EMBL/GenBank/DDBJ whole genome shotgun (WGS) entry which is preliminary data.</text>
</comment>
<sequence>RRPAGSSCGTQAEWHDPKTLFPQGLAVVQPVGMEGMQRQGPAPHVSWHLAGSPIPPDVMPSCMPAGPSLWKSYGAGMHKKVAQTVWILVDSRRWNLSPISVEAKVRSQRSTPPSSSSSPERLHPQKGRQHHIKCLQGVIQAHHGERKELQGQYCMVCTSLGHFSIWVKKAQGSCRVECQREKK</sequence>
<feature type="non-terminal residue" evidence="2">
    <location>
        <position position="1"/>
    </location>
</feature>
<name>A0A8J6AGA7_GALPY</name>
<gene>
    <name evidence="2" type="ORF">J0S82_004102</name>
</gene>